<accession>A0A9E8MMD1</accession>
<sequence length="49" mass="5231">MGEKSARKNTTKTAASKTLKEKRVAKADKKAGTNRAQNSDAVTNATSKH</sequence>
<proteinExistence type="predicted"/>
<evidence type="ECO:0000313" key="2">
    <source>
        <dbReference type="EMBL" id="WAB82143.1"/>
    </source>
</evidence>
<evidence type="ECO:0000313" key="3">
    <source>
        <dbReference type="Proteomes" id="UP001164706"/>
    </source>
</evidence>
<dbReference type="KEGG" id="mdb:OVN18_03815"/>
<feature type="region of interest" description="Disordered" evidence="1">
    <location>
        <begin position="1"/>
        <end position="49"/>
    </location>
</feature>
<dbReference type="EMBL" id="CP113089">
    <property type="protein sequence ID" value="WAB82143.1"/>
    <property type="molecule type" value="Genomic_DNA"/>
</dbReference>
<organism evidence="2 3">
    <name type="scientific">Microcella daejeonensis</name>
    <dbReference type="NCBI Taxonomy" id="2994971"/>
    <lineage>
        <taxon>Bacteria</taxon>
        <taxon>Bacillati</taxon>
        <taxon>Actinomycetota</taxon>
        <taxon>Actinomycetes</taxon>
        <taxon>Micrococcales</taxon>
        <taxon>Microbacteriaceae</taxon>
        <taxon>Microcella</taxon>
    </lineage>
</organism>
<name>A0A9E8MMD1_9MICO</name>
<gene>
    <name evidence="2" type="ORF">OVN18_03815</name>
</gene>
<dbReference type="RefSeq" id="WP_267738249.1">
    <property type="nucleotide sequence ID" value="NZ_CP113089.1"/>
</dbReference>
<feature type="compositionally biased region" description="Polar residues" evidence="1">
    <location>
        <begin position="34"/>
        <end position="49"/>
    </location>
</feature>
<dbReference type="AlphaFoldDB" id="A0A9E8MMD1"/>
<dbReference type="Proteomes" id="UP001164706">
    <property type="component" value="Chromosome"/>
</dbReference>
<feature type="compositionally biased region" description="Basic and acidic residues" evidence="1">
    <location>
        <begin position="18"/>
        <end position="31"/>
    </location>
</feature>
<evidence type="ECO:0000256" key="1">
    <source>
        <dbReference type="SAM" id="MobiDB-lite"/>
    </source>
</evidence>
<protein>
    <submittedName>
        <fullName evidence="2">Uncharacterized protein</fullName>
    </submittedName>
</protein>
<keyword evidence="3" id="KW-1185">Reference proteome</keyword>
<reference evidence="2" key="1">
    <citation type="submission" date="2022-11" db="EMBL/GenBank/DDBJ databases">
        <title>Description of Microcella daejonensis nov. sp, isolated from riverside soil.</title>
        <authorList>
            <person name="Molina K.M."/>
            <person name="Kim S.B."/>
        </authorList>
    </citation>
    <scope>NUCLEOTIDE SEQUENCE</scope>
    <source>
        <strain evidence="2">MMS21-STM12</strain>
    </source>
</reference>